<proteinExistence type="predicted"/>
<accession>A0A9W8HHC7</accession>
<comment type="caution">
    <text evidence="3">The sequence shown here is derived from an EMBL/GenBank/DDBJ whole genome shotgun (WGS) entry which is preliminary data.</text>
</comment>
<protein>
    <submittedName>
        <fullName evidence="3">F-box protein: endocytic membrane traffic, recycling ReCYcling 1</fullName>
    </submittedName>
</protein>
<feature type="region of interest" description="Disordered" evidence="1">
    <location>
        <begin position="58"/>
        <end position="79"/>
    </location>
</feature>
<sequence length="919" mass="99905">MAAPGGRGWLSVPNPRGLLDRTAALVLNATHGSRTLLPTSDVGAEAGDTQVGGIEDAAQWDGREEDEEEEEEQGEAWRRESRVVPEREVLRGRWNRWAVAAAEGGTGLVRIERMQRVARARARAGRVRFVGLPGRVVAGVLERLAVDELLAVVNSCRAVRRVVCRREPGAADVDAGVGARAYTALGLQLWRALLRRMGWRIREERAPGHEPRLRVAAPRSHAALLERISGVADQDELAALVASEPDLVFKALYDDMRRDLCAMRAGDRALPPVVAAAAAAAGDARAVAERLDQLLWFGRAGLCRGAPAACRRLAAAADRLEDAYRGRFTAALAAADTDAMRAAAHVLARLREGRGCIGILAEAHPLFHDGSGAAPPDARCAAVRRAAAAACDAPSFAAFLAGVQALVAELAHIADRALPPGWMRTEAVCCFVEAVLAPGGPGCLAVHRACDRARPDSAFLPTVAAVAAQLLAAADEWARLDAVPRARGRRCVFGALAAVAPEYVARELRAVEARYAAAVAQWAAKDAAPDPREATRADFARNQQQMDEYRARVLNVLSARLDSPAADGADTTTAPHRTVVGDVMSASISVDLCLNMLLSNRDTVARLAVFAAAPPDMRQRTLALDAIESVFCAFLKSAGNHIRPALSRAIAELRELEHSASETQRAAPSGDSAQRFAGVWQRFFEVVHLGDLVVQLAEVYHRRELTVFIDEHDFLNAANQERRAFERAVDDGVAVGMDCVIEVILRQTQHILEAAQQPADYHPDTSSSLMLHPTIACTAAVQFLGECAVALRSFSTHKQVRDVVMAEIASRLFHLLLDHIKTFRITEPGGFQLIADLNLYYDWAQANVDPDALRFFAALKDLANCFILAPRDLRAFLRDHYSRRTFDGIMRSEEVYDVVACRADYRDIRTHVEGHCEFM</sequence>
<organism evidence="3 4">
    <name type="scientific">Coemansia javaensis</name>
    <dbReference type="NCBI Taxonomy" id="2761396"/>
    <lineage>
        <taxon>Eukaryota</taxon>
        <taxon>Fungi</taxon>
        <taxon>Fungi incertae sedis</taxon>
        <taxon>Zoopagomycota</taxon>
        <taxon>Kickxellomycotina</taxon>
        <taxon>Kickxellomycetes</taxon>
        <taxon>Kickxellales</taxon>
        <taxon>Kickxellaceae</taxon>
        <taxon>Coemansia</taxon>
    </lineage>
</organism>
<evidence type="ECO:0000313" key="3">
    <source>
        <dbReference type="EMBL" id="KAJ2781569.1"/>
    </source>
</evidence>
<dbReference type="GO" id="GO:0006893">
    <property type="term" value="P:Golgi to plasma membrane transport"/>
    <property type="evidence" value="ECO:0007669"/>
    <property type="project" value="TreeGrafter"/>
</dbReference>
<dbReference type="GO" id="GO:0006887">
    <property type="term" value="P:exocytosis"/>
    <property type="evidence" value="ECO:0007669"/>
    <property type="project" value="TreeGrafter"/>
</dbReference>
<dbReference type="OrthoDB" id="5554140at2759"/>
<dbReference type="EMBL" id="JANBUL010000100">
    <property type="protein sequence ID" value="KAJ2781569.1"/>
    <property type="molecule type" value="Genomic_DNA"/>
</dbReference>
<dbReference type="Pfam" id="PF07393">
    <property type="entry name" value="Sec10_HB"/>
    <property type="match status" value="1"/>
</dbReference>
<dbReference type="InterPro" id="IPR048627">
    <property type="entry name" value="Sec10_HB"/>
</dbReference>
<evidence type="ECO:0000256" key="1">
    <source>
        <dbReference type="SAM" id="MobiDB-lite"/>
    </source>
</evidence>
<dbReference type="PANTHER" id="PTHR12100">
    <property type="entry name" value="SEC10"/>
    <property type="match status" value="1"/>
</dbReference>
<keyword evidence="4" id="KW-1185">Reference proteome</keyword>
<feature type="compositionally biased region" description="Acidic residues" evidence="1">
    <location>
        <begin position="63"/>
        <end position="74"/>
    </location>
</feature>
<dbReference type="AlphaFoldDB" id="A0A9W8HHC7"/>
<dbReference type="Proteomes" id="UP001140217">
    <property type="component" value="Unassembled WGS sequence"/>
</dbReference>
<dbReference type="InterPro" id="IPR009976">
    <property type="entry name" value="Sec10-like"/>
</dbReference>
<reference evidence="3" key="1">
    <citation type="submission" date="2022-07" db="EMBL/GenBank/DDBJ databases">
        <title>Phylogenomic reconstructions and comparative analyses of Kickxellomycotina fungi.</title>
        <authorList>
            <person name="Reynolds N.K."/>
            <person name="Stajich J.E."/>
            <person name="Barry K."/>
            <person name="Grigoriev I.V."/>
            <person name="Crous P."/>
            <person name="Smith M.E."/>
        </authorList>
    </citation>
    <scope>NUCLEOTIDE SEQUENCE</scope>
    <source>
        <strain evidence="3">NBRC 105414</strain>
    </source>
</reference>
<dbReference type="PANTHER" id="PTHR12100:SF1">
    <property type="entry name" value="RECYCLIN-1"/>
    <property type="match status" value="1"/>
</dbReference>
<evidence type="ECO:0000313" key="4">
    <source>
        <dbReference type="Proteomes" id="UP001140217"/>
    </source>
</evidence>
<gene>
    <name evidence="3" type="primary">RCY1</name>
    <name evidence="3" type="ORF">H4R18_002801</name>
</gene>
<feature type="domain" description="Exocyst complex component Sec10-like alpha-helical bundle" evidence="2">
    <location>
        <begin position="502"/>
        <end position="911"/>
    </location>
</feature>
<name>A0A9W8HHC7_9FUNG</name>
<evidence type="ECO:0000259" key="2">
    <source>
        <dbReference type="Pfam" id="PF07393"/>
    </source>
</evidence>
<dbReference type="GO" id="GO:0000145">
    <property type="term" value="C:exocyst"/>
    <property type="evidence" value="ECO:0007669"/>
    <property type="project" value="TreeGrafter"/>
</dbReference>